<dbReference type="EMBL" id="JABSTV010001249">
    <property type="protein sequence ID" value="KAH7963180.1"/>
    <property type="molecule type" value="Genomic_DNA"/>
</dbReference>
<gene>
    <name evidence="2" type="ORF">HPB52_019903</name>
</gene>
<dbReference type="Proteomes" id="UP000821837">
    <property type="component" value="Chromosome 3"/>
</dbReference>
<sequence length="342" mass="39402">MVMQLNKKRSEHTVSDQRKELFCCVFLFCCGILACKYLIIEQYKIDKHPVVPFPAICVYAETLGPSTPMPQDGLCDYMFFDSFYKSGVNKMDKTAVKSVSLDTFLKLSRESAYAITQMGVGFAQYGASEALRVINTDEGDAYMLELWKMQKVRHYGVLDVDARASNVEDILRLLQALRYQQKLSLEDEQVAQKPTAYIVVGVDVVKFLHEKRHLFTSSSVAISITMKARWYRPSNDDPHWYYDWLGVKFIYPYPGFEPGQPCTSLGDRQYFTSYFYYCDLREILNGVAYGIAIFDADQDAWDKNPCVDSPKNFDRMNMVRKLMDHVSKPGRDHYPEGCWSLS</sequence>
<reference evidence="2" key="2">
    <citation type="submission" date="2021-09" db="EMBL/GenBank/DDBJ databases">
        <authorList>
            <person name="Jia N."/>
            <person name="Wang J."/>
            <person name="Shi W."/>
            <person name="Du L."/>
            <person name="Sun Y."/>
            <person name="Zhan W."/>
            <person name="Jiang J."/>
            <person name="Wang Q."/>
            <person name="Zhang B."/>
            <person name="Ji P."/>
            <person name="Sakyi L.B."/>
            <person name="Cui X."/>
            <person name="Yuan T."/>
            <person name="Jiang B."/>
            <person name="Yang W."/>
            <person name="Lam T.T.-Y."/>
            <person name="Chang Q."/>
            <person name="Ding S."/>
            <person name="Wang X."/>
            <person name="Zhu J."/>
            <person name="Ruan X."/>
            <person name="Zhao L."/>
            <person name="Wei J."/>
            <person name="Que T."/>
            <person name="Du C."/>
            <person name="Cheng J."/>
            <person name="Dai P."/>
            <person name="Han X."/>
            <person name="Huang E."/>
            <person name="Gao Y."/>
            <person name="Liu J."/>
            <person name="Shao H."/>
            <person name="Ye R."/>
            <person name="Li L."/>
            <person name="Wei W."/>
            <person name="Wang X."/>
            <person name="Wang C."/>
            <person name="Huo Q."/>
            <person name="Li W."/>
            <person name="Guo W."/>
            <person name="Chen H."/>
            <person name="Chen S."/>
            <person name="Zhou L."/>
            <person name="Zhou L."/>
            <person name="Ni X."/>
            <person name="Tian J."/>
            <person name="Zhou Y."/>
            <person name="Sheng Y."/>
            <person name="Liu T."/>
            <person name="Pan Y."/>
            <person name="Xia L."/>
            <person name="Li J."/>
            <person name="Zhao F."/>
            <person name="Cao W."/>
        </authorList>
    </citation>
    <scope>NUCLEOTIDE SEQUENCE</scope>
    <source>
        <strain evidence="2">Rsan-2018</strain>
        <tissue evidence="2">Larvae</tissue>
    </source>
</reference>
<name>A0A9D4SZW7_RHISA</name>
<dbReference type="PROSITE" id="PS51257">
    <property type="entry name" value="PROKAR_LIPOPROTEIN"/>
    <property type="match status" value="1"/>
</dbReference>
<feature type="transmembrane region" description="Helical" evidence="1">
    <location>
        <begin position="21"/>
        <end position="40"/>
    </location>
</feature>
<evidence type="ECO:0000256" key="1">
    <source>
        <dbReference type="SAM" id="Phobius"/>
    </source>
</evidence>
<keyword evidence="1" id="KW-0472">Membrane</keyword>
<proteinExistence type="predicted"/>
<evidence type="ECO:0000313" key="2">
    <source>
        <dbReference type="EMBL" id="KAH7963180.1"/>
    </source>
</evidence>
<comment type="caution">
    <text evidence="2">The sequence shown here is derived from an EMBL/GenBank/DDBJ whole genome shotgun (WGS) entry which is preliminary data.</text>
</comment>
<keyword evidence="1" id="KW-1133">Transmembrane helix</keyword>
<accession>A0A9D4SZW7</accession>
<keyword evidence="3" id="KW-1185">Reference proteome</keyword>
<reference evidence="2" key="1">
    <citation type="journal article" date="2020" name="Cell">
        <title>Large-Scale Comparative Analyses of Tick Genomes Elucidate Their Genetic Diversity and Vector Capacities.</title>
        <authorList>
            <consortium name="Tick Genome and Microbiome Consortium (TIGMIC)"/>
            <person name="Jia N."/>
            <person name="Wang J."/>
            <person name="Shi W."/>
            <person name="Du L."/>
            <person name="Sun Y."/>
            <person name="Zhan W."/>
            <person name="Jiang J.F."/>
            <person name="Wang Q."/>
            <person name="Zhang B."/>
            <person name="Ji P."/>
            <person name="Bell-Sakyi L."/>
            <person name="Cui X.M."/>
            <person name="Yuan T.T."/>
            <person name="Jiang B.G."/>
            <person name="Yang W.F."/>
            <person name="Lam T.T."/>
            <person name="Chang Q.C."/>
            <person name="Ding S.J."/>
            <person name="Wang X.J."/>
            <person name="Zhu J.G."/>
            <person name="Ruan X.D."/>
            <person name="Zhao L."/>
            <person name="Wei J.T."/>
            <person name="Ye R.Z."/>
            <person name="Que T.C."/>
            <person name="Du C.H."/>
            <person name="Zhou Y.H."/>
            <person name="Cheng J.X."/>
            <person name="Dai P.F."/>
            <person name="Guo W.B."/>
            <person name="Han X.H."/>
            <person name="Huang E.J."/>
            <person name="Li L.F."/>
            <person name="Wei W."/>
            <person name="Gao Y.C."/>
            <person name="Liu J.Z."/>
            <person name="Shao H.Z."/>
            <person name="Wang X."/>
            <person name="Wang C.C."/>
            <person name="Yang T.C."/>
            <person name="Huo Q.B."/>
            <person name="Li W."/>
            <person name="Chen H.Y."/>
            <person name="Chen S.E."/>
            <person name="Zhou L.G."/>
            <person name="Ni X.B."/>
            <person name="Tian J.H."/>
            <person name="Sheng Y."/>
            <person name="Liu T."/>
            <person name="Pan Y.S."/>
            <person name="Xia L.Y."/>
            <person name="Li J."/>
            <person name="Zhao F."/>
            <person name="Cao W.C."/>
        </authorList>
    </citation>
    <scope>NUCLEOTIDE SEQUENCE</scope>
    <source>
        <strain evidence="2">Rsan-2018</strain>
    </source>
</reference>
<dbReference type="AlphaFoldDB" id="A0A9D4SZW7"/>
<organism evidence="2 3">
    <name type="scientific">Rhipicephalus sanguineus</name>
    <name type="common">Brown dog tick</name>
    <name type="synonym">Ixodes sanguineus</name>
    <dbReference type="NCBI Taxonomy" id="34632"/>
    <lineage>
        <taxon>Eukaryota</taxon>
        <taxon>Metazoa</taxon>
        <taxon>Ecdysozoa</taxon>
        <taxon>Arthropoda</taxon>
        <taxon>Chelicerata</taxon>
        <taxon>Arachnida</taxon>
        <taxon>Acari</taxon>
        <taxon>Parasitiformes</taxon>
        <taxon>Ixodida</taxon>
        <taxon>Ixodoidea</taxon>
        <taxon>Ixodidae</taxon>
        <taxon>Rhipicephalinae</taxon>
        <taxon>Rhipicephalus</taxon>
        <taxon>Rhipicephalus</taxon>
    </lineage>
</organism>
<protein>
    <submittedName>
        <fullName evidence="2">Uncharacterized protein</fullName>
    </submittedName>
</protein>
<evidence type="ECO:0000313" key="3">
    <source>
        <dbReference type="Proteomes" id="UP000821837"/>
    </source>
</evidence>
<keyword evidence="1" id="KW-0812">Transmembrane</keyword>